<evidence type="ECO:0000256" key="3">
    <source>
        <dbReference type="ARBA" id="ARBA00022679"/>
    </source>
</evidence>
<dbReference type="InterPro" id="IPR004033">
    <property type="entry name" value="UbiE/COQ5_MeTrFase"/>
</dbReference>
<evidence type="ECO:0000256" key="2">
    <source>
        <dbReference type="ARBA" id="ARBA00022603"/>
    </source>
</evidence>
<comment type="pathway">
    <text evidence="6">Cofactor biosynthesis; ubiquinone biosynthesis.</text>
</comment>
<dbReference type="PANTHER" id="PTHR43591:SF24">
    <property type="entry name" value="2-METHOXY-6-POLYPRENYL-1,4-BENZOQUINOL METHYLASE, MITOCHONDRIAL"/>
    <property type="match status" value="1"/>
</dbReference>
<evidence type="ECO:0000256" key="1">
    <source>
        <dbReference type="ARBA" id="ARBA00022428"/>
    </source>
</evidence>
<evidence type="ECO:0000256" key="4">
    <source>
        <dbReference type="ARBA" id="ARBA00022688"/>
    </source>
</evidence>
<keyword evidence="8" id="KW-1185">Reference proteome</keyword>
<dbReference type="PROSITE" id="PS51608">
    <property type="entry name" value="SAM_MT_UBIE"/>
    <property type="match status" value="1"/>
</dbReference>
<keyword evidence="5 6" id="KW-0949">S-adenosyl-L-methionine</keyword>
<dbReference type="Gene3D" id="3.40.50.150">
    <property type="entry name" value="Vaccinia Virus protein VP39"/>
    <property type="match status" value="1"/>
</dbReference>
<name>A0ABV7MAJ4_9PROT</name>
<dbReference type="RefSeq" id="WP_189574278.1">
    <property type="nucleotide sequence ID" value="NZ_BMXU01000001.1"/>
</dbReference>
<evidence type="ECO:0000313" key="8">
    <source>
        <dbReference type="Proteomes" id="UP001595607"/>
    </source>
</evidence>
<protein>
    <recommendedName>
        <fullName evidence="6">Ubiquinone/menaquinone biosynthesis C-methyltransferase UbiE</fullName>
        <ecNumber evidence="6">2.1.1.163</ecNumber>
        <ecNumber evidence="6">2.1.1.201</ecNumber>
    </recommendedName>
    <alternativeName>
        <fullName evidence="6">2-methoxy-6-polyprenyl-1,4-benzoquinol methylase</fullName>
    </alternativeName>
    <alternativeName>
        <fullName evidence="6">Demethylmenaquinone methyltransferase</fullName>
    </alternativeName>
</protein>
<dbReference type="GO" id="GO:0008168">
    <property type="term" value="F:methyltransferase activity"/>
    <property type="evidence" value="ECO:0007669"/>
    <property type="project" value="UniProtKB-KW"/>
</dbReference>
<dbReference type="HAMAP" id="MF_01813">
    <property type="entry name" value="MenG_UbiE_methyltr"/>
    <property type="match status" value="1"/>
</dbReference>
<keyword evidence="3 6" id="KW-0808">Transferase</keyword>
<comment type="catalytic activity">
    <reaction evidence="6">
        <text>a 2-methoxy-6-(all-trans-polyprenyl)benzene-1,4-diol + S-adenosyl-L-methionine = a 5-methoxy-2-methyl-3-(all-trans-polyprenyl)benzene-1,4-diol + S-adenosyl-L-homocysteine + H(+)</text>
        <dbReference type="Rhea" id="RHEA:28286"/>
        <dbReference type="Rhea" id="RHEA-COMP:10858"/>
        <dbReference type="Rhea" id="RHEA-COMP:10859"/>
        <dbReference type="ChEBI" id="CHEBI:15378"/>
        <dbReference type="ChEBI" id="CHEBI:57856"/>
        <dbReference type="ChEBI" id="CHEBI:59789"/>
        <dbReference type="ChEBI" id="CHEBI:84166"/>
        <dbReference type="ChEBI" id="CHEBI:84167"/>
        <dbReference type="EC" id="2.1.1.201"/>
    </reaction>
</comment>
<evidence type="ECO:0000256" key="5">
    <source>
        <dbReference type="ARBA" id="ARBA00022691"/>
    </source>
</evidence>
<comment type="similarity">
    <text evidence="6">Belongs to the class I-like SAM-binding methyltransferase superfamily. MenG/UbiE family.</text>
</comment>
<sequence>MSEEKTVPFGMRDVAPDEKAPLVGEVFRSVATSYDVMNDLMSGGMHRVWKSVTVDRMNPQPGHHLIDVAGGTGDLAGSFLARADSREQRQRPQAEAIVCDINHAMLKAGMDRSRAGRVCGDAEALPFDDRQFTHYSIAFGIRNVTDRAAAFREAYRTLRFGGRLFVLEFSQPPQDWFRAIYDRYSDLVIPRLGEAVAGDRESYQYLVDSIRRFPGPDALAMEIRQAGFSRVKYERMTGGVCVLHMAAKV</sequence>
<dbReference type="EC" id="2.1.1.163" evidence="6"/>
<dbReference type="InterPro" id="IPR029063">
    <property type="entry name" value="SAM-dependent_MTases_sf"/>
</dbReference>
<reference evidence="8" key="1">
    <citation type="journal article" date="2019" name="Int. J. Syst. Evol. Microbiol.">
        <title>The Global Catalogue of Microorganisms (GCM) 10K type strain sequencing project: providing services to taxonomists for standard genome sequencing and annotation.</title>
        <authorList>
            <consortium name="The Broad Institute Genomics Platform"/>
            <consortium name="The Broad Institute Genome Sequencing Center for Infectious Disease"/>
            <person name="Wu L."/>
            <person name="Ma J."/>
        </authorList>
    </citation>
    <scope>NUCLEOTIDE SEQUENCE [LARGE SCALE GENOMIC DNA]</scope>
    <source>
        <strain evidence="8">KCTC 22245</strain>
    </source>
</reference>
<feature type="binding site" evidence="6">
    <location>
        <position position="100"/>
    </location>
    <ligand>
        <name>S-adenosyl-L-methionine</name>
        <dbReference type="ChEBI" id="CHEBI:59789"/>
    </ligand>
</feature>
<comment type="caution">
    <text evidence="6">Lacks conserved residue(s) required for the propagation of feature annotation.</text>
</comment>
<evidence type="ECO:0000256" key="6">
    <source>
        <dbReference type="HAMAP-Rule" id="MF_01813"/>
    </source>
</evidence>
<dbReference type="PANTHER" id="PTHR43591">
    <property type="entry name" value="METHYLTRANSFERASE"/>
    <property type="match status" value="1"/>
</dbReference>
<keyword evidence="2 6" id="KW-0489">Methyltransferase</keyword>
<feature type="binding site" evidence="6">
    <location>
        <begin position="121"/>
        <end position="122"/>
    </location>
    <ligand>
        <name>S-adenosyl-L-methionine</name>
        <dbReference type="ChEBI" id="CHEBI:59789"/>
    </ligand>
</feature>
<dbReference type="SUPFAM" id="SSF53335">
    <property type="entry name" value="S-adenosyl-L-methionine-dependent methyltransferases"/>
    <property type="match status" value="1"/>
</dbReference>
<dbReference type="InterPro" id="IPR023576">
    <property type="entry name" value="UbiE/COQ5_MeTrFase_CS"/>
</dbReference>
<gene>
    <name evidence="6" type="primary">ubiE</name>
    <name evidence="7" type="ORF">ACFONP_04965</name>
</gene>
<feature type="binding site" evidence="6">
    <location>
        <position position="72"/>
    </location>
    <ligand>
        <name>S-adenosyl-L-methionine</name>
        <dbReference type="ChEBI" id="CHEBI:59789"/>
    </ligand>
</feature>
<comment type="caution">
    <text evidence="7">The sequence shown here is derived from an EMBL/GenBank/DDBJ whole genome shotgun (WGS) entry which is preliminary data.</text>
</comment>
<dbReference type="NCBIfam" id="TIGR01934">
    <property type="entry name" value="MenG_MenH_UbiE"/>
    <property type="match status" value="1"/>
</dbReference>
<comment type="catalytic activity">
    <reaction evidence="6">
        <text>a 2-demethylmenaquinol + S-adenosyl-L-methionine = a menaquinol + S-adenosyl-L-homocysteine + H(+)</text>
        <dbReference type="Rhea" id="RHEA:42640"/>
        <dbReference type="Rhea" id="RHEA-COMP:9539"/>
        <dbReference type="Rhea" id="RHEA-COMP:9563"/>
        <dbReference type="ChEBI" id="CHEBI:15378"/>
        <dbReference type="ChEBI" id="CHEBI:18151"/>
        <dbReference type="ChEBI" id="CHEBI:55437"/>
        <dbReference type="ChEBI" id="CHEBI:57856"/>
        <dbReference type="ChEBI" id="CHEBI:59789"/>
        <dbReference type="EC" id="2.1.1.163"/>
    </reaction>
</comment>
<organism evidence="7 8">
    <name type="scientific">Parvularcula lutaonensis</name>
    <dbReference type="NCBI Taxonomy" id="491923"/>
    <lineage>
        <taxon>Bacteria</taxon>
        <taxon>Pseudomonadati</taxon>
        <taxon>Pseudomonadota</taxon>
        <taxon>Alphaproteobacteria</taxon>
        <taxon>Parvularculales</taxon>
        <taxon>Parvularculaceae</taxon>
        <taxon>Parvularcula</taxon>
    </lineage>
</organism>
<dbReference type="GO" id="GO:0032259">
    <property type="term" value="P:methylation"/>
    <property type="evidence" value="ECO:0007669"/>
    <property type="project" value="UniProtKB-KW"/>
</dbReference>
<keyword evidence="4 6" id="KW-0831">Ubiquinone biosynthesis</keyword>
<dbReference type="Pfam" id="PF01209">
    <property type="entry name" value="Ubie_methyltran"/>
    <property type="match status" value="1"/>
</dbReference>
<dbReference type="EC" id="2.1.1.201" evidence="6"/>
<proteinExistence type="inferred from homology"/>
<accession>A0ABV7MAJ4</accession>
<dbReference type="Proteomes" id="UP001595607">
    <property type="component" value="Unassembled WGS sequence"/>
</dbReference>
<comment type="pathway">
    <text evidence="6">Quinol/quinone metabolism; menaquinone biosynthesis; menaquinol from 1,4-dihydroxy-2-naphthoate: step 2/2.</text>
</comment>
<keyword evidence="1 6" id="KW-0474">Menaquinone biosynthesis</keyword>
<dbReference type="CDD" id="cd02440">
    <property type="entry name" value="AdoMet_MTases"/>
    <property type="match status" value="1"/>
</dbReference>
<evidence type="ECO:0000313" key="7">
    <source>
        <dbReference type="EMBL" id="MFC3302078.1"/>
    </source>
</evidence>
<dbReference type="EMBL" id="JBHRVA010000002">
    <property type="protein sequence ID" value="MFC3302078.1"/>
    <property type="molecule type" value="Genomic_DNA"/>
</dbReference>
<comment type="function">
    <text evidence="6">Methyltransferase required for the conversion of demethylmenaquinol (DMKH2) to menaquinol (MKH2) and the conversion of 2-polyprenyl-6-methoxy-1,4-benzoquinol (DDMQH2) to 2-polyprenyl-3-methyl-6-methoxy-1,4-benzoquinol (DMQH2).</text>
</comment>
<dbReference type="PROSITE" id="PS01183">
    <property type="entry name" value="UBIE_1"/>
    <property type="match status" value="1"/>
</dbReference>